<dbReference type="EMBL" id="BGPR01000045">
    <property type="protein sequence ID" value="GBL85843.1"/>
    <property type="molecule type" value="Genomic_DNA"/>
</dbReference>
<dbReference type="Gene3D" id="3.30.420.10">
    <property type="entry name" value="Ribonuclease H-like superfamily/Ribonuclease H"/>
    <property type="match status" value="1"/>
</dbReference>
<comment type="caution">
    <text evidence="1">The sequence shown here is derived from an EMBL/GenBank/DDBJ whole genome shotgun (WGS) entry which is preliminary data.</text>
</comment>
<organism evidence="1 2">
    <name type="scientific">Araneus ventricosus</name>
    <name type="common">Orbweaver spider</name>
    <name type="synonym">Epeira ventricosa</name>
    <dbReference type="NCBI Taxonomy" id="182803"/>
    <lineage>
        <taxon>Eukaryota</taxon>
        <taxon>Metazoa</taxon>
        <taxon>Ecdysozoa</taxon>
        <taxon>Arthropoda</taxon>
        <taxon>Chelicerata</taxon>
        <taxon>Arachnida</taxon>
        <taxon>Araneae</taxon>
        <taxon>Araneomorphae</taxon>
        <taxon>Entelegynae</taxon>
        <taxon>Araneoidea</taxon>
        <taxon>Araneidae</taxon>
        <taxon>Araneus</taxon>
    </lineage>
</organism>
<dbReference type="OrthoDB" id="6436917at2759"/>
<evidence type="ECO:0000313" key="2">
    <source>
        <dbReference type="Proteomes" id="UP000499080"/>
    </source>
</evidence>
<sequence length="154" mass="17824">MWNWPTCTSRMEQLELRTVTGSPLCVYTRNVSREAHVPLLLHLSMWFQHDGVPLHYKNDVCQDLNVIFGKHWKCRGCRVQWPIGSRSADLSCLDFFCWDEMKTLVYETPIESVEDVVTRISVAAGEKMRDKPGIFQNVRNSMRRHCEACMTASG</sequence>
<gene>
    <name evidence="1" type="ORF">AVEN_63173_1</name>
</gene>
<reference evidence="1 2" key="1">
    <citation type="journal article" date="2019" name="Sci. Rep.">
        <title>Orb-weaving spider Araneus ventricosus genome elucidates the spidroin gene catalogue.</title>
        <authorList>
            <person name="Kono N."/>
            <person name="Nakamura H."/>
            <person name="Ohtoshi R."/>
            <person name="Moran D.A.P."/>
            <person name="Shinohara A."/>
            <person name="Yoshida Y."/>
            <person name="Fujiwara M."/>
            <person name="Mori M."/>
            <person name="Tomita M."/>
            <person name="Arakawa K."/>
        </authorList>
    </citation>
    <scope>NUCLEOTIDE SEQUENCE [LARGE SCALE GENOMIC DNA]</scope>
</reference>
<proteinExistence type="predicted"/>
<dbReference type="PANTHER" id="PTHR47326">
    <property type="entry name" value="TRANSPOSABLE ELEMENT TC3 TRANSPOSASE-LIKE PROTEIN"/>
    <property type="match status" value="1"/>
</dbReference>
<dbReference type="InterPro" id="IPR036397">
    <property type="entry name" value="RNaseH_sf"/>
</dbReference>
<evidence type="ECO:0000313" key="1">
    <source>
        <dbReference type="EMBL" id="GBL85843.1"/>
    </source>
</evidence>
<name>A0A4Y2B187_ARAVE</name>
<dbReference type="GO" id="GO:0003676">
    <property type="term" value="F:nucleic acid binding"/>
    <property type="evidence" value="ECO:0007669"/>
    <property type="project" value="InterPro"/>
</dbReference>
<dbReference type="Proteomes" id="UP000499080">
    <property type="component" value="Unassembled WGS sequence"/>
</dbReference>
<keyword evidence="2" id="KW-1185">Reference proteome</keyword>
<dbReference type="AlphaFoldDB" id="A0A4Y2B187"/>
<accession>A0A4Y2B187</accession>
<protein>
    <submittedName>
        <fullName evidence="1">Uncharacterized protein</fullName>
    </submittedName>
</protein>
<dbReference type="PANTHER" id="PTHR47326:SF1">
    <property type="entry name" value="HTH PSQ-TYPE DOMAIN-CONTAINING PROTEIN"/>
    <property type="match status" value="1"/>
</dbReference>